<dbReference type="InterPro" id="IPR046336">
    <property type="entry name" value="Lon_prtase_N_sf"/>
</dbReference>
<name>A0ABT8F3H6_9BACT</name>
<dbReference type="Gene3D" id="2.30.130.40">
    <property type="entry name" value="LON domain-like"/>
    <property type="match status" value="1"/>
</dbReference>
<dbReference type="InterPro" id="IPR003111">
    <property type="entry name" value="Lon_prtase_N"/>
</dbReference>
<dbReference type="InterPro" id="IPR015947">
    <property type="entry name" value="PUA-like_sf"/>
</dbReference>
<sequence length="210" mass="24389">MSVFTPLFPLNLVAMPGERLNLHIFEPRYKQLVQDVMDTRERTFGIPSYVLTRIEYGTMVKIMAIEKEYEDGRLDIRTQGLSIFRVSNFQNPYADKLYAAGKLDFLEEISDGSAQFQEEIRQGVITLYQMMGASPDAAFQKDFHTFEIAHKVGLTLEQEYELIQISSEALRQKYLMAHLQKALRVMQGIQDTKERIKLNGHFKHFDPLNF</sequence>
<dbReference type="EMBL" id="JAUHJS010000002">
    <property type="protein sequence ID" value="MDN4164771.1"/>
    <property type="molecule type" value="Genomic_DNA"/>
</dbReference>
<protein>
    <submittedName>
        <fullName evidence="2">LON peptidase substrate-binding domain-containing protein</fullName>
    </submittedName>
</protein>
<dbReference type="RefSeq" id="WP_320003298.1">
    <property type="nucleotide sequence ID" value="NZ_JAUHJS010000002.1"/>
</dbReference>
<dbReference type="SMART" id="SM00464">
    <property type="entry name" value="LON"/>
    <property type="match status" value="1"/>
</dbReference>
<dbReference type="PANTHER" id="PTHR46732:SF8">
    <property type="entry name" value="ATP-DEPENDENT PROTEASE LA (LON) DOMAIN PROTEIN"/>
    <property type="match status" value="1"/>
</dbReference>
<dbReference type="Pfam" id="PF02190">
    <property type="entry name" value="LON_substr_bdg"/>
    <property type="match status" value="1"/>
</dbReference>
<reference evidence="2" key="1">
    <citation type="submission" date="2023-06" db="EMBL/GenBank/DDBJ databases">
        <title>Cytophagales bacterium Strain LB-30, isolated from soil.</title>
        <authorList>
            <person name="Liu B."/>
        </authorList>
    </citation>
    <scope>NUCLEOTIDE SEQUENCE</scope>
    <source>
        <strain evidence="2">LB-30</strain>
    </source>
</reference>
<keyword evidence="3" id="KW-1185">Reference proteome</keyword>
<proteinExistence type="predicted"/>
<dbReference type="PANTHER" id="PTHR46732">
    <property type="entry name" value="ATP-DEPENDENT PROTEASE LA (LON) DOMAIN PROTEIN"/>
    <property type="match status" value="1"/>
</dbReference>
<dbReference type="Proteomes" id="UP001168552">
    <property type="component" value="Unassembled WGS sequence"/>
</dbReference>
<gene>
    <name evidence="2" type="ORF">QWY31_04615</name>
</gene>
<evidence type="ECO:0000313" key="2">
    <source>
        <dbReference type="EMBL" id="MDN4164771.1"/>
    </source>
</evidence>
<comment type="caution">
    <text evidence="2">The sequence shown here is derived from an EMBL/GenBank/DDBJ whole genome shotgun (WGS) entry which is preliminary data.</text>
</comment>
<accession>A0ABT8F3H6</accession>
<evidence type="ECO:0000313" key="3">
    <source>
        <dbReference type="Proteomes" id="UP001168552"/>
    </source>
</evidence>
<dbReference type="SUPFAM" id="SSF88697">
    <property type="entry name" value="PUA domain-like"/>
    <property type="match status" value="1"/>
</dbReference>
<organism evidence="2 3">
    <name type="scientific">Shiella aurantiaca</name>
    <dbReference type="NCBI Taxonomy" id="3058365"/>
    <lineage>
        <taxon>Bacteria</taxon>
        <taxon>Pseudomonadati</taxon>
        <taxon>Bacteroidota</taxon>
        <taxon>Cytophagia</taxon>
        <taxon>Cytophagales</taxon>
        <taxon>Shiellaceae</taxon>
        <taxon>Shiella</taxon>
    </lineage>
</organism>
<feature type="domain" description="Lon N-terminal" evidence="1">
    <location>
        <begin position="4"/>
        <end position="188"/>
    </location>
</feature>
<evidence type="ECO:0000259" key="1">
    <source>
        <dbReference type="SMART" id="SM00464"/>
    </source>
</evidence>